<name>A0A9J7BVM6_9BACT</name>
<dbReference type="NCBIfam" id="TIGR00249">
    <property type="entry name" value="sixA"/>
    <property type="match status" value="1"/>
</dbReference>
<accession>A0A9J7BVM6</accession>
<dbReference type="AlphaFoldDB" id="A0A9J7BVM6"/>
<proteinExistence type="predicted"/>
<reference evidence="1" key="1">
    <citation type="submission" date="2021-04" db="EMBL/GenBank/DDBJ databases">
        <title>Phylogenetic analysis of Acidobacteriaceae.</title>
        <authorList>
            <person name="Qiu L."/>
            <person name="Zhang Q."/>
        </authorList>
    </citation>
    <scope>NUCLEOTIDE SEQUENCE</scope>
    <source>
        <strain evidence="1">DSM 25168</strain>
    </source>
</reference>
<evidence type="ECO:0000313" key="1">
    <source>
        <dbReference type="EMBL" id="UWZ86688.1"/>
    </source>
</evidence>
<dbReference type="InterPro" id="IPR029033">
    <property type="entry name" value="His_PPase_superfam"/>
</dbReference>
<dbReference type="InterPro" id="IPR004449">
    <property type="entry name" value="SixA"/>
</dbReference>
<dbReference type="RefSeq" id="WP_260796325.1">
    <property type="nucleotide sequence ID" value="NZ_CP093313.1"/>
</dbReference>
<dbReference type="GO" id="GO:0005737">
    <property type="term" value="C:cytoplasm"/>
    <property type="evidence" value="ECO:0007669"/>
    <property type="project" value="InterPro"/>
</dbReference>
<organism evidence="1 2">
    <name type="scientific">Occallatibacter riparius</name>
    <dbReference type="NCBI Taxonomy" id="1002689"/>
    <lineage>
        <taxon>Bacteria</taxon>
        <taxon>Pseudomonadati</taxon>
        <taxon>Acidobacteriota</taxon>
        <taxon>Terriglobia</taxon>
        <taxon>Terriglobales</taxon>
        <taxon>Acidobacteriaceae</taxon>
        <taxon>Occallatibacter</taxon>
    </lineage>
</organism>
<dbReference type="SMART" id="SM00855">
    <property type="entry name" value="PGAM"/>
    <property type="match status" value="1"/>
</dbReference>
<keyword evidence="2" id="KW-1185">Reference proteome</keyword>
<sequence>MNVYLMRHANAGLRRENPILDAKRALIKEGKDQCMLMARTLSALKVQIDTVVSSPLKRALQTAQFVGTELGFDSKVDTSTALLPNSPYAAFQDLLAKYERDGREGVLVVGHNPSMFQFLGAMITGNGPAAIRMRKASVARVDMENHPPRLQWLIDPRTARLIYESAGKSSRPKTSRK</sequence>
<dbReference type="KEGG" id="orp:MOP44_12250"/>
<dbReference type="GO" id="GO:0101006">
    <property type="term" value="F:protein histidine phosphatase activity"/>
    <property type="evidence" value="ECO:0007669"/>
    <property type="project" value="InterPro"/>
</dbReference>
<evidence type="ECO:0000313" key="2">
    <source>
        <dbReference type="Proteomes" id="UP001059380"/>
    </source>
</evidence>
<protein>
    <submittedName>
        <fullName evidence="1">Phosphohistidine phosphatase SixA</fullName>
    </submittedName>
</protein>
<dbReference type="InterPro" id="IPR013078">
    <property type="entry name" value="His_Pase_superF_clade-1"/>
</dbReference>
<dbReference type="Gene3D" id="3.40.50.1240">
    <property type="entry name" value="Phosphoglycerate mutase-like"/>
    <property type="match status" value="1"/>
</dbReference>
<dbReference type="CDD" id="cd07067">
    <property type="entry name" value="HP_PGM_like"/>
    <property type="match status" value="1"/>
</dbReference>
<gene>
    <name evidence="1" type="primary">sixA</name>
    <name evidence="1" type="ORF">MOP44_12250</name>
</gene>
<dbReference type="Proteomes" id="UP001059380">
    <property type="component" value="Chromosome"/>
</dbReference>
<dbReference type="EMBL" id="CP093313">
    <property type="protein sequence ID" value="UWZ86688.1"/>
    <property type="molecule type" value="Genomic_DNA"/>
</dbReference>
<dbReference type="Pfam" id="PF00300">
    <property type="entry name" value="His_Phos_1"/>
    <property type="match status" value="1"/>
</dbReference>
<dbReference type="SUPFAM" id="SSF53254">
    <property type="entry name" value="Phosphoglycerate mutase-like"/>
    <property type="match status" value="1"/>
</dbReference>